<dbReference type="EMBL" id="LECT01000004">
    <property type="protein sequence ID" value="KLU07675.1"/>
    <property type="molecule type" value="Genomic_DNA"/>
</dbReference>
<evidence type="ECO:0000256" key="1">
    <source>
        <dbReference type="SAM" id="MobiDB-lite"/>
    </source>
</evidence>
<dbReference type="Proteomes" id="UP000036367">
    <property type="component" value="Unassembled WGS sequence"/>
</dbReference>
<comment type="caution">
    <text evidence="2">The sequence shown here is derived from an EMBL/GenBank/DDBJ whole genome shotgun (WGS) entry which is preliminary data.</text>
</comment>
<name>A0A0J1BMG4_RHOIS</name>
<dbReference type="PATRIC" id="fig|595434.4.peg.280"/>
<feature type="compositionally biased region" description="Polar residues" evidence="1">
    <location>
        <begin position="18"/>
        <end position="27"/>
    </location>
</feature>
<protein>
    <submittedName>
        <fullName evidence="2">Uncharacterized protein</fullName>
    </submittedName>
</protein>
<evidence type="ECO:0000313" key="3">
    <source>
        <dbReference type="Proteomes" id="UP000036367"/>
    </source>
</evidence>
<sequence>MRVNSTPRPMTPETTRTVSNTRTQSASVPLPDGTAINVPPDDYELFRQLFRELGPVKSTHEAPGLPGLPQCERMPFAAGNLANVGVMVRDDGTLTYSLDDSHYNGGDAKRFIVAAESIRSRLGPP</sequence>
<dbReference type="AlphaFoldDB" id="A0A0J1BMG4"/>
<gene>
    <name evidence="2" type="ORF">RISK_000296</name>
</gene>
<feature type="region of interest" description="Disordered" evidence="1">
    <location>
        <begin position="1"/>
        <end position="35"/>
    </location>
</feature>
<organism evidence="2 3">
    <name type="scientific">Rhodopirellula islandica</name>
    <dbReference type="NCBI Taxonomy" id="595434"/>
    <lineage>
        <taxon>Bacteria</taxon>
        <taxon>Pseudomonadati</taxon>
        <taxon>Planctomycetota</taxon>
        <taxon>Planctomycetia</taxon>
        <taxon>Pirellulales</taxon>
        <taxon>Pirellulaceae</taxon>
        <taxon>Rhodopirellula</taxon>
    </lineage>
</organism>
<reference evidence="2" key="1">
    <citation type="submission" date="2015-05" db="EMBL/GenBank/DDBJ databases">
        <title>Permanent draft genome of Rhodopirellula islandicus K833.</title>
        <authorList>
            <person name="Kizina J."/>
            <person name="Richter M."/>
            <person name="Glockner F.O."/>
            <person name="Harder J."/>
        </authorList>
    </citation>
    <scope>NUCLEOTIDE SEQUENCE [LARGE SCALE GENOMIC DNA]</scope>
    <source>
        <strain evidence="2">K833</strain>
    </source>
</reference>
<accession>A0A0J1BMG4</accession>
<evidence type="ECO:0000313" key="2">
    <source>
        <dbReference type="EMBL" id="KLU07675.1"/>
    </source>
</evidence>
<keyword evidence="3" id="KW-1185">Reference proteome</keyword>
<feature type="compositionally biased region" description="Low complexity" evidence="1">
    <location>
        <begin position="1"/>
        <end position="17"/>
    </location>
</feature>
<proteinExistence type="predicted"/>